<comment type="similarity">
    <text evidence="5">Belongs to the relA/spoT family.</text>
</comment>
<evidence type="ECO:0000259" key="7">
    <source>
        <dbReference type="PROSITE" id="PS51831"/>
    </source>
</evidence>
<comment type="catalytic activity">
    <reaction evidence="4">
        <text>guanosine 3',5'-bis(diphosphate) + H2O = GDP + diphosphate + H(+)</text>
        <dbReference type="Rhea" id="RHEA:14253"/>
        <dbReference type="ChEBI" id="CHEBI:15377"/>
        <dbReference type="ChEBI" id="CHEBI:15378"/>
        <dbReference type="ChEBI" id="CHEBI:33019"/>
        <dbReference type="ChEBI" id="CHEBI:58189"/>
        <dbReference type="ChEBI" id="CHEBI:77828"/>
        <dbReference type="EC" id="3.1.7.2"/>
    </reaction>
</comment>
<dbReference type="CDD" id="cd01668">
    <property type="entry name" value="TGS_RSH"/>
    <property type="match status" value="1"/>
</dbReference>
<comment type="function">
    <text evidence="5">In eubacteria ppGpp (guanosine 3'-diphosphate 5'-diphosphate) is a mediator of the stringent response that coordinates a variety of cellular activities in response to changes in nutritional abundance.</text>
</comment>
<dbReference type="Gene3D" id="1.10.3210.10">
    <property type="entry name" value="Hypothetical protein af1432"/>
    <property type="match status" value="1"/>
</dbReference>
<dbReference type="CDD" id="cd04876">
    <property type="entry name" value="ACT_RelA-SpoT"/>
    <property type="match status" value="1"/>
</dbReference>
<dbReference type="GO" id="GO:0005886">
    <property type="term" value="C:plasma membrane"/>
    <property type="evidence" value="ECO:0007669"/>
    <property type="project" value="TreeGrafter"/>
</dbReference>
<dbReference type="GO" id="GO:0008728">
    <property type="term" value="F:GTP diphosphokinase activity"/>
    <property type="evidence" value="ECO:0007669"/>
    <property type="project" value="TreeGrafter"/>
</dbReference>
<dbReference type="PANTHER" id="PTHR21262:SF36">
    <property type="entry name" value="BIFUNCTIONAL (P)PPGPP SYNTHASE_HYDROLASE SPOT"/>
    <property type="match status" value="1"/>
</dbReference>
<protein>
    <recommendedName>
        <fullName evidence="3">guanosine-3',5'-bis(diphosphate) 3'-diphosphatase</fullName>
        <ecNumber evidence="3">3.1.7.2</ecNumber>
    </recommendedName>
</protein>
<evidence type="ECO:0000313" key="9">
    <source>
        <dbReference type="EMBL" id="AFC84909.1"/>
    </source>
</evidence>
<dbReference type="InterPro" id="IPR043519">
    <property type="entry name" value="NT_sf"/>
</dbReference>
<dbReference type="SMART" id="SM00954">
    <property type="entry name" value="RelA_SpoT"/>
    <property type="match status" value="1"/>
</dbReference>
<dbReference type="Pfam" id="PF02824">
    <property type="entry name" value="TGS"/>
    <property type="match status" value="1"/>
</dbReference>
<dbReference type="STRING" id="767434.Fraau_0421"/>
<feature type="domain" description="TGS" evidence="8">
    <location>
        <begin position="403"/>
        <end position="464"/>
    </location>
</feature>
<sequence length="726" mass="80032">MELSPALQVPLNADLPDFVQVLKRQVAYLSDSQIEKVLRAYVIGAEAHRGQTRKSGEPYITHPVAVAGILAEQRLDVETIIAAILHDTLEDTDYSREDMTAEFGDTVAELVDGVTKLDKMHFGSRQEADAESFRKMLLAMSRDLRVILIKLSDRLHNMRTLGAKEPGSRRRIARETLEIYAPIAQRLGMNKFKAELQDLGFRALYPERHRVISGRIRSALGSRREMMGQIERALAERLAQAELSVLIAGRVKSPWSIYSKMRSEHKSFAQLMDLYGFRVVTDSRMNCYAALGVVHALYKPVDRRFKDFIAIPKANGYQSLHTVLLGPSNAPIEVQIRTSDMDDVAEGGVAAHWAYKADVSGPAATNQAQLKAREWLASLVDTQANNASAAEFIENVKIDLFPDEVYLFTPRGDILALPRHATALDFAYAVHTDVGQHAVAARVDRKLVPLRTRLESGQQVEIITAPSAGPNPGWLDAVVTGKARTAIRQYLKHLQHEDAVDFGHRMLDRALEHLGSSLDAIPSQVLEAFLADSREERLEDLLSDIALGNRMPDQVATQLLTALGRGGSTGVPAHQPMAAEKITITGAERGILSFGNCCHPLPGDDIIGYLSSGKGVVVHRQECPNVAELRSSPGRCIEIGWAREVQGVFKAELRVEVINRPGVLATIATAIAAADSNIENVEYVEQDAAAASLLFTLEVNDRRHLAEVIRRVRRTGAVSGVYRYPI</sequence>
<dbReference type="RefSeq" id="WP_014401915.1">
    <property type="nucleotide sequence ID" value="NC_017033.1"/>
</dbReference>
<dbReference type="Pfam" id="PF13291">
    <property type="entry name" value="ACT_4"/>
    <property type="match status" value="1"/>
</dbReference>
<dbReference type="Pfam" id="PF19296">
    <property type="entry name" value="RelA_AH_RIS"/>
    <property type="match status" value="1"/>
</dbReference>
<dbReference type="AlphaFoldDB" id="H8L3V4"/>
<dbReference type="HOGENOM" id="CLU_012300_3_0_6"/>
<dbReference type="SUPFAM" id="SSF81301">
    <property type="entry name" value="Nucleotidyltransferase"/>
    <property type="match status" value="1"/>
</dbReference>
<comment type="pathway">
    <text evidence="2">Purine metabolism; ppGpp biosynthesis; ppGpp from GDP: step 1/1.</text>
</comment>
<keyword evidence="1" id="KW-0378">Hydrolase</keyword>
<dbReference type="Proteomes" id="UP000005234">
    <property type="component" value="Chromosome"/>
</dbReference>
<organism evidence="9 10">
    <name type="scientific">Frateuria aurantia (strain ATCC 33424 / DSM 6220 / KCTC 2777 / LMG 1558 / NBRC 3245 / NCIMB 13370)</name>
    <name type="common">Acetobacter aurantius</name>
    <dbReference type="NCBI Taxonomy" id="767434"/>
    <lineage>
        <taxon>Bacteria</taxon>
        <taxon>Pseudomonadati</taxon>
        <taxon>Pseudomonadota</taxon>
        <taxon>Gammaproteobacteria</taxon>
        <taxon>Lysobacterales</taxon>
        <taxon>Rhodanobacteraceae</taxon>
        <taxon>Frateuria</taxon>
    </lineage>
</organism>
<accession>H8L3V4</accession>
<dbReference type="InterPro" id="IPR007685">
    <property type="entry name" value="RelA_SpoT"/>
</dbReference>
<dbReference type="GO" id="GO:0015970">
    <property type="term" value="P:guanosine tetraphosphate biosynthetic process"/>
    <property type="evidence" value="ECO:0007669"/>
    <property type="project" value="UniProtKB-UniPathway"/>
</dbReference>
<dbReference type="Pfam" id="PF13328">
    <property type="entry name" value="HD_4"/>
    <property type="match status" value="1"/>
</dbReference>
<dbReference type="InterPro" id="IPR004095">
    <property type="entry name" value="TGS"/>
</dbReference>
<dbReference type="FunFam" id="3.30.460.10:FF:000001">
    <property type="entry name" value="GTP pyrophosphokinase RelA"/>
    <property type="match status" value="1"/>
</dbReference>
<dbReference type="SUPFAM" id="SSF81271">
    <property type="entry name" value="TGS-like"/>
    <property type="match status" value="1"/>
</dbReference>
<dbReference type="InterPro" id="IPR006674">
    <property type="entry name" value="HD_domain"/>
</dbReference>
<feature type="domain" description="ACT" evidence="6">
    <location>
        <begin position="652"/>
        <end position="726"/>
    </location>
</feature>
<dbReference type="InterPro" id="IPR003607">
    <property type="entry name" value="HD/PDEase_dom"/>
</dbReference>
<dbReference type="InterPro" id="IPR045865">
    <property type="entry name" value="ACT-like_dom_sf"/>
</dbReference>
<dbReference type="InterPro" id="IPR012676">
    <property type="entry name" value="TGS-like"/>
</dbReference>
<dbReference type="PANTHER" id="PTHR21262">
    <property type="entry name" value="GUANOSINE-3',5'-BIS DIPHOSPHATE 3'-PYROPHOSPHOHYDROLASE"/>
    <property type="match status" value="1"/>
</dbReference>
<dbReference type="InterPro" id="IPR045600">
    <property type="entry name" value="RelA/SpoT_AH_RIS"/>
</dbReference>
<dbReference type="GO" id="GO:0008893">
    <property type="term" value="F:guanosine-3',5'-bis(diphosphate) 3'-diphosphatase activity"/>
    <property type="evidence" value="ECO:0007669"/>
    <property type="project" value="UniProtKB-EC"/>
</dbReference>
<dbReference type="EC" id="3.1.7.2" evidence="3"/>
<dbReference type="eggNOG" id="COG0317">
    <property type="taxonomic scope" value="Bacteria"/>
</dbReference>
<name>H8L3V4_FRAAD</name>
<dbReference type="UniPathway" id="UPA00908">
    <property type="reaction ID" value="UER00886"/>
</dbReference>
<evidence type="ECO:0000259" key="8">
    <source>
        <dbReference type="PROSITE" id="PS51880"/>
    </source>
</evidence>
<dbReference type="KEGG" id="fau:Fraau_0421"/>
<feature type="domain" description="HD" evidence="7">
    <location>
        <begin position="59"/>
        <end position="158"/>
    </location>
</feature>
<dbReference type="InterPro" id="IPR012675">
    <property type="entry name" value="Beta-grasp_dom_sf"/>
</dbReference>
<evidence type="ECO:0000256" key="5">
    <source>
        <dbReference type="RuleBase" id="RU003847"/>
    </source>
</evidence>
<dbReference type="FunFam" id="3.10.20.30:FF:000002">
    <property type="entry name" value="GTP pyrophosphokinase (RelA/SpoT)"/>
    <property type="match status" value="1"/>
</dbReference>
<dbReference type="NCBIfam" id="TIGR00691">
    <property type="entry name" value="spoT_relA"/>
    <property type="match status" value="1"/>
</dbReference>
<evidence type="ECO:0000256" key="4">
    <source>
        <dbReference type="ARBA" id="ARBA00047968"/>
    </source>
</evidence>
<keyword evidence="10" id="KW-1185">Reference proteome</keyword>
<evidence type="ECO:0000256" key="1">
    <source>
        <dbReference type="ARBA" id="ARBA00022801"/>
    </source>
</evidence>
<dbReference type="GO" id="GO:0042594">
    <property type="term" value="P:response to starvation"/>
    <property type="evidence" value="ECO:0007669"/>
    <property type="project" value="TreeGrafter"/>
</dbReference>
<dbReference type="CDD" id="cd00077">
    <property type="entry name" value="HDc"/>
    <property type="match status" value="1"/>
</dbReference>
<dbReference type="PROSITE" id="PS51671">
    <property type="entry name" value="ACT"/>
    <property type="match status" value="1"/>
</dbReference>
<dbReference type="Pfam" id="PF04607">
    <property type="entry name" value="RelA_SpoT"/>
    <property type="match status" value="1"/>
</dbReference>
<evidence type="ECO:0000256" key="2">
    <source>
        <dbReference type="ARBA" id="ARBA00024329"/>
    </source>
</evidence>
<dbReference type="FunFam" id="1.10.3210.10:FF:000001">
    <property type="entry name" value="GTP pyrophosphokinase RelA"/>
    <property type="match status" value="1"/>
</dbReference>
<evidence type="ECO:0000259" key="6">
    <source>
        <dbReference type="PROSITE" id="PS51671"/>
    </source>
</evidence>
<dbReference type="CDD" id="cd05399">
    <property type="entry name" value="NT_Rel-Spo_like"/>
    <property type="match status" value="1"/>
</dbReference>
<dbReference type="Gene3D" id="3.10.20.30">
    <property type="match status" value="1"/>
</dbReference>
<dbReference type="InterPro" id="IPR002912">
    <property type="entry name" value="ACT_dom"/>
</dbReference>
<dbReference type="SUPFAM" id="SSF109604">
    <property type="entry name" value="HD-domain/PDEase-like"/>
    <property type="match status" value="1"/>
</dbReference>
<dbReference type="Gene3D" id="3.30.460.10">
    <property type="entry name" value="Beta Polymerase, domain 2"/>
    <property type="match status" value="1"/>
</dbReference>
<dbReference type="PROSITE" id="PS51831">
    <property type="entry name" value="HD"/>
    <property type="match status" value="1"/>
</dbReference>
<dbReference type="SUPFAM" id="SSF55021">
    <property type="entry name" value="ACT-like"/>
    <property type="match status" value="1"/>
</dbReference>
<dbReference type="InterPro" id="IPR004811">
    <property type="entry name" value="RelA/Spo_fam"/>
</dbReference>
<evidence type="ECO:0000313" key="10">
    <source>
        <dbReference type="Proteomes" id="UP000005234"/>
    </source>
</evidence>
<dbReference type="SMART" id="SM00471">
    <property type="entry name" value="HDc"/>
    <property type="match status" value="1"/>
</dbReference>
<gene>
    <name evidence="9" type="ordered locus">Fraau_0421</name>
</gene>
<dbReference type="Gene3D" id="3.30.70.260">
    <property type="match status" value="1"/>
</dbReference>
<dbReference type="InterPro" id="IPR033655">
    <property type="entry name" value="TGS_RelA/SpoT"/>
</dbReference>
<proteinExistence type="inferred from homology"/>
<dbReference type="EMBL" id="CP003350">
    <property type="protein sequence ID" value="AFC84909.1"/>
    <property type="molecule type" value="Genomic_DNA"/>
</dbReference>
<dbReference type="GO" id="GO:0015949">
    <property type="term" value="P:nucleobase-containing small molecule interconversion"/>
    <property type="evidence" value="ECO:0007669"/>
    <property type="project" value="UniProtKB-ARBA"/>
</dbReference>
<reference evidence="9" key="1">
    <citation type="submission" date="2012-02" db="EMBL/GenBank/DDBJ databases">
        <title>The complete genome of Frateuria aurantia DSM 6220.</title>
        <authorList>
            <consortium name="US DOE Joint Genome Institute (JGI-PGF)"/>
            <person name="Lucas S."/>
            <person name="Copeland A."/>
            <person name="Lapidus A."/>
            <person name="Glavina del Rio T."/>
            <person name="Dalin E."/>
            <person name="Tice H."/>
            <person name="Bruce D."/>
            <person name="Goodwin L."/>
            <person name="Pitluck S."/>
            <person name="Peters L."/>
            <person name="Ovchinnikova G."/>
            <person name="Teshima H."/>
            <person name="Kyrpides N."/>
            <person name="Mavromatis K."/>
            <person name="Ivanova N."/>
            <person name="Brettin T."/>
            <person name="Detter J.C."/>
            <person name="Han C."/>
            <person name="Larimer F."/>
            <person name="Land M."/>
            <person name="Hauser L."/>
            <person name="Markowitz V."/>
            <person name="Cheng J.-F."/>
            <person name="Hugenholtz P."/>
            <person name="Woyke T."/>
            <person name="Wu D."/>
            <person name="Brambilla E."/>
            <person name="Klenk H.-P."/>
            <person name="Eisen J.A."/>
        </authorList>
    </citation>
    <scope>NUCLEOTIDE SEQUENCE</scope>
    <source>
        <strain evidence="9">DSM 6220</strain>
    </source>
</reference>
<dbReference type="PROSITE" id="PS51880">
    <property type="entry name" value="TGS"/>
    <property type="match status" value="1"/>
</dbReference>
<evidence type="ECO:0000256" key="3">
    <source>
        <dbReference type="ARBA" id="ARBA00024387"/>
    </source>
</evidence>